<keyword evidence="4 6" id="KW-1133">Transmembrane helix</keyword>
<evidence type="ECO:0000256" key="5">
    <source>
        <dbReference type="ARBA" id="ARBA00023136"/>
    </source>
</evidence>
<reference evidence="7" key="1">
    <citation type="journal article" date="2019" name="Nat. Med.">
        <title>A library of human gut bacterial isolates paired with longitudinal multiomics data enables mechanistic microbiome research.</title>
        <authorList>
            <person name="Poyet M."/>
            <person name="Groussin M."/>
            <person name="Gibbons S.M."/>
            <person name="Avila-Pacheco J."/>
            <person name="Jiang X."/>
            <person name="Kearney S.M."/>
            <person name="Perrotta A.R."/>
            <person name="Berdy B."/>
            <person name="Zhao S."/>
            <person name="Lieberman T.D."/>
            <person name="Swanson P.K."/>
            <person name="Smith M."/>
            <person name="Roesemann S."/>
            <person name="Alexander J.E."/>
            <person name="Rich S.A."/>
            <person name="Livny J."/>
            <person name="Vlamakis H."/>
            <person name="Clish C."/>
            <person name="Bullock K."/>
            <person name="Deik A."/>
            <person name="Scott J."/>
            <person name="Pierce K.A."/>
            <person name="Xavier R.J."/>
            <person name="Alm E.J."/>
        </authorList>
    </citation>
    <scope>NUCLEOTIDE SEQUENCE</scope>
    <source>
        <strain evidence="7">BIOML-A12</strain>
    </source>
</reference>
<evidence type="ECO:0000256" key="6">
    <source>
        <dbReference type="SAM" id="Phobius"/>
    </source>
</evidence>
<name>A0AB36B310_CLOIN</name>
<dbReference type="GO" id="GO:0016020">
    <property type="term" value="C:membrane"/>
    <property type="evidence" value="ECO:0007669"/>
    <property type="project" value="UniProtKB-SubCell"/>
</dbReference>
<feature type="transmembrane region" description="Helical" evidence="6">
    <location>
        <begin position="12"/>
        <end position="37"/>
    </location>
</feature>
<dbReference type="PANTHER" id="PTHR30093:SF44">
    <property type="entry name" value="TYPE II SECRETION SYSTEM CORE PROTEIN G"/>
    <property type="match status" value="1"/>
</dbReference>
<dbReference type="NCBIfam" id="TIGR02532">
    <property type="entry name" value="IV_pilin_GFxxxE"/>
    <property type="match status" value="1"/>
</dbReference>
<sequence length="148" mass="15840">MNVKKLKKNKKGFTLVEIIVVLVIIGILMALAVPAVMKYINEAADTKVQSQVRAGYVAAQSYATSQIGENPGISNDDLTTKVNNADAINGELGLSKTGEGDDAKYPEGAVKSITCTLTEKKIDKCEIQVEGSNDTYTATQTKIEKATK</sequence>
<dbReference type="InterPro" id="IPR045584">
    <property type="entry name" value="Pilin-like"/>
</dbReference>
<evidence type="ECO:0000256" key="2">
    <source>
        <dbReference type="ARBA" id="ARBA00022481"/>
    </source>
</evidence>
<dbReference type="RefSeq" id="WP_009269199.1">
    <property type="nucleotide sequence ID" value="NZ_BAABYY010000001.1"/>
</dbReference>
<keyword evidence="2" id="KW-0488">Methylation</keyword>
<protein>
    <submittedName>
        <fullName evidence="7">Prepilin-type N-terminal cleavage/methylation domain-containing protein</fullName>
    </submittedName>
</protein>
<evidence type="ECO:0000313" key="8">
    <source>
        <dbReference type="Proteomes" id="UP000604383"/>
    </source>
</evidence>
<proteinExistence type="predicted"/>
<gene>
    <name evidence="7" type="ORF">GT664_04090</name>
</gene>
<dbReference type="Gene3D" id="3.30.700.10">
    <property type="entry name" value="Glycoprotein, Type 4 Pilin"/>
    <property type="match status" value="1"/>
</dbReference>
<dbReference type="PROSITE" id="PS00409">
    <property type="entry name" value="PROKAR_NTER_METHYL"/>
    <property type="match status" value="1"/>
</dbReference>
<evidence type="ECO:0000256" key="4">
    <source>
        <dbReference type="ARBA" id="ARBA00022989"/>
    </source>
</evidence>
<dbReference type="InterPro" id="IPR012902">
    <property type="entry name" value="N_methyl_site"/>
</dbReference>
<dbReference type="SUPFAM" id="SSF54523">
    <property type="entry name" value="Pili subunits"/>
    <property type="match status" value="1"/>
</dbReference>
<dbReference type="EMBL" id="WWTN01000005">
    <property type="protein sequence ID" value="MZH54958.1"/>
    <property type="molecule type" value="Genomic_DNA"/>
</dbReference>
<dbReference type="Proteomes" id="UP000604383">
    <property type="component" value="Unassembled WGS sequence"/>
</dbReference>
<keyword evidence="5 6" id="KW-0472">Membrane</keyword>
<dbReference type="Pfam" id="PF07963">
    <property type="entry name" value="N_methyl"/>
    <property type="match status" value="1"/>
</dbReference>
<organism evidence="7 8">
    <name type="scientific">Clostridium innocuum</name>
    <dbReference type="NCBI Taxonomy" id="1522"/>
    <lineage>
        <taxon>Bacteria</taxon>
        <taxon>Bacillati</taxon>
        <taxon>Bacillota</taxon>
        <taxon>Clostridia</taxon>
        <taxon>Eubacteriales</taxon>
        <taxon>Clostridiaceae</taxon>
        <taxon>Clostridium</taxon>
    </lineage>
</organism>
<comment type="subcellular location">
    <subcellularLocation>
        <location evidence="1">Membrane</location>
        <topology evidence="1">Single-pass membrane protein</topology>
    </subcellularLocation>
</comment>
<evidence type="ECO:0000256" key="1">
    <source>
        <dbReference type="ARBA" id="ARBA00004167"/>
    </source>
</evidence>
<dbReference type="AlphaFoldDB" id="A0AB36B310"/>
<evidence type="ECO:0000313" key="7">
    <source>
        <dbReference type="EMBL" id="MZH54958.1"/>
    </source>
</evidence>
<accession>A0AB36B310</accession>
<keyword evidence="3 6" id="KW-0812">Transmembrane</keyword>
<comment type="caution">
    <text evidence="7">The sequence shown here is derived from an EMBL/GenBank/DDBJ whole genome shotgun (WGS) entry which is preliminary data.</text>
</comment>
<evidence type="ECO:0000256" key="3">
    <source>
        <dbReference type="ARBA" id="ARBA00022692"/>
    </source>
</evidence>
<dbReference type="PANTHER" id="PTHR30093">
    <property type="entry name" value="GENERAL SECRETION PATHWAY PROTEIN G"/>
    <property type="match status" value="1"/>
</dbReference>